<dbReference type="InterPro" id="IPR013424">
    <property type="entry name" value="Ice-binding_C"/>
</dbReference>
<name>A0ABW9SKT2_9BURK</name>
<dbReference type="Proteomes" id="UP000735592">
    <property type="component" value="Unassembled WGS sequence"/>
</dbReference>
<proteinExistence type="predicted"/>
<accession>A0ABW9SKT2</accession>
<dbReference type="NCBIfam" id="NF038126">
    <property type="entry name" value="PEP_CTERM_FxDxF"/>
    <property type="match status" value="1"/>
</dbReference>
<protein>
    <submittedName>
        <fullName evidence="2">PEP-CTERM sorting domain-containing protein</fullName>
    </submittedName>
</protein>
<evidence type="ECO:0000313" key="2">
    <source>
        <dbReference type="EMBL" id="MTW32777.1"/>
    </source>
</evidence>
<dbReference type="Pfam" id="PF07589">
    <property type="entry name" value="PEP-CTERM"/>
    <property type="match status" value="1"/>
</dbReference>
<feature type="domain" description="Ice-binding protein C-terminal" evidence="1">
    <location>
        <begin position="139"/>
        <end position="163"/>
    </location>
</feature>
<organism evidence="2 3">
    <name type="scientific">Pseudoduganella danionis</name>
    <dbReference type="NCBI Taxonomy" id="1890295"/>
    <lineage>
        <taxon>Bacteria</taxon>
        <taxon>Pseudomonadati</taxon>
        <taxon>Pseudomonadota</taxon>
        <taxon>Betaproteobacteria</taxon>
        <taxon>Burkholderiales</taxon>
        <taxon>Oxalobacteraceae</taxon>
        <taxon>Telluria group</taxon>
        <taxon>Pseudoduganella</taxon>
    </lineage>
</organism>
<keyword evidence="3" id="KW-1185">Reference proteome</keyword>
<gene>
    <name evidence="2" type="ORF">GM655_08055</name>
</gene>
<comment type="caution">
    <text evidence="2">The sequence shown here is derived from an EMBL/GenBank/DDBJ whole genome shotgun (WGS) entry which is preliminary data.</text>
</comment>
<dbReference type="EMBL" id="WNKW01000001">
    <property type="protein sequence ID" value="MTW32777.1"/>
    <property type="molecule type" value="Genomic_DNA"/>
</dbReference>
<reference evidence="2 3" key="1">
    <citation type="submission" date="2019-11" db="EMBL/GenBank/DDBJ databases">
        <title>Type strains purchased from KCTC, JCM and DSMZ.</title>
        <authorList>
            <person name="Lu H."/>
        </authorList>
    </citation>
    <scope>NUCLEOTIDE SEQUENCE [LARGE SCALE GENOMIC DNA]</scope>
    <source>
        <strain evidence="2 3">DSM 103461</strain>
    </source>
</reference>
<evidence type="ECO:0000259" key="1">
    <source>
        <dbReference type="Pfam" id="PF07589"/>
    </source>
</evidence>
<sequence length="170" mass="18548">MFNANNATQRYVAYCIQPDVDVQPGATYTASYNFTPSADVRKLYESSFASTVGNAEKQKAFQLALWELQNDDNNLSYVDANSKQYFAAGQSPTVDMAAAMLVSASNYTLGVNHYSYVTFEGNANGVESQQLLGVREVTAVPEADTWAMMAVGLGLVGLVGRRKQKNEKFA</sequence>
<evidence type="ECO:0000313" key="3">
    <source>
        <dbReference type="Proteomes" id="UP000735592"/>
    </source>
</evidence>